<dbReference type="EMBL" id="WNTK01000002">
    <property type="protein sequence ID" value="KAG9489344.1"/>
    <property type="molecule type" value="Genomic_DNA"/>
</dbReference>
<protein>
    <submittedName>
        <fullName evidence="1">Uncharacterized protein</fullName>
    </submittedName>
</protein>
<organism evidence="1 2">
    <name type="scientific">Eleutherodactylus coqui</name>
    <name type="common">Puerto Rican coqui</name>
    <dbReference type="NCBI Taxonomy" id="57060"/>
    <lineage>
        <taxon>Eukaryota</taxon>
        <taxon>Metazoa</taxon>
        <taxon>Chordata</taxon>
        <taxon>Craniata</taxon>
        <taxon>Vertebrata</taxon>
        <taxon>Euteleostomi</taxon>
        <taxon>Amphibia</taxon>
        <taxon>Batrachia</taxon>
        <taxon>Anura</taxon>
        <taxon>Neobatrachia</taxon>
        <taxon>Hyloidea</taxon>
        <taxon>Eleutherodactylidae</taxon>
        <taxon>Eleutherodactylinae</taxon>
        <taxon>Eleutherodactylus</taxon>
        <taxon>Eleutherodactylus</taxon>
    </lineage>
</organism>
<gene>
    <name evidence="1" type="ORF">GDO78_005371</name>
</gene>
<proteinExistence type="predicted"/>
<sequence length="103" mass="11394">MKPFTPRLHILHCSISSISLNSSTVIQPDPGYIHYNIAVEPLGHRLNTAIKNVLCYSQSHKCQGPGCQFRHNDPAIPVSNFAIQTLLQPYMNSCTLDGFGSIQ</sequence>
<reference evidence="1" key="1">
    <citation type="thesis" date="2020" institute="ProQuest LLC" country="789 East Eisenhower Parkway, Ann Arbor, MI, USA">
        <title>Comparative Genomics and Chromosome Evolution.</title>
        <authorList>
            <person name="Mudd A.B."/>
        </authorList>
    </citation>
    <scope>NUCLEOTIDE SEQUENCE</scope>
    <source>
        <strain evidence="1">HN-11 Male</strain>
        <tissue evidence="1">Kidney and liver</tissue>
    </source>
</reference>
<evidence type="ECO:0000313" key="2">
    <source>
        <dbReference type="Proteomes" id="UP000770717"/>
    </source>
</evidence>
<dbReference type="AlphaFoldDB" id="A0A8J6FMH0"/>
<name>A0A8J6FMH0_ELECQ</name>
<accession>A0A8J6FMH0</accession>
<comment type="caution">
    <text evidence="1">The sequence shown here is derived from an EMBL/GenBank/DDBJ whole genome shotgun (WGS) entry which is preliminary data.</text>
</comment>
<keyword evidence="2" id="KW-1185">Reference proteome</keyword>
<dbReference type="Proteomes" id="UP000770717">
    <property type="component" value="Unassembled WGS sequence"/>
</dbReference>
<evidence type="ECO:0000313" key="1">
    <source>
        <dbReference type="EMBL" id="KAG9489344.1"/>
    </source>
</evidence>